<accession>A0ABD6DLB3</accession>
<organism evidence="2 3">
    <name type="scientific">Haloarchaeobius litoreus</name>
    <dbReference type="NCBI Taxonomy" id="755306"/>
    <lineage>
        <taxon>Archaea</taxon>
        <taxon>Methanobacteriati</taxon>
        <taxon>Methanobacteriota</taxon>
        <taxon>Stenosarchaea group</taxon>
        <taxon>Halobacteria</taxon>
        <taxon>Halobacteriales</taxon>
        <taxon>Halorubellaceae</taxon>
        <taxon>Haloarchaeobius</taxon>
    </lineage>
</organism>
<dbReference type="AlphaFoldDB" id="A0ABD6DLB3"/>
<evidence type="ECO:0000256" key="1">
    <source>
        <dbReference type="SAM" id="MobiDB-lite"/>
    </source>
</evidence>
<evidence type="ECO:0000313" key="3">
    <source>
        <dbReference type="Proteomes" id="UP001597034"/>
    </source>
</evidence>
<comment type="caution">
    <text evidence="2">The sequence shown here is derived from an EMBL/GenBank/DDBJ whole genome shotgun (WGS) entry which is preliminary data.</text>
</comment>
<keyword evidence="3" id="KW-1185">Reference proteome</keyword>
<sequence>MGENDSADAIEECSGGDAVWTRRRALSALGAGGVGLLAGCTGGSDEPAQTTERTRTAATSARPETATPTATEETTATTDRLRNYRLHLILGRNRSVRDEISTDQLDQYREEFGTDVVTEASVFSEPAEDRWRNMEVDLLALEWWHDNDYENIQHDEGSQFVESIGTESEPGTIEHQAKNNPRRYIYPNAEEDGFGSFNYSEFSSSESVGEALNWLQKYLFEWQRNYNDSGPISTDDELYAATLQESLDTHTNIDSHFWAFDLPEASRSTHGNGLVYDQTNNELRIMETIGSPETWDEENGPQYHPLVEDSNYLNEDHDAYDAWWHPLRFADDHQQNTVEGFSDSLDFEERKKSAASMLLGMATGSDTDIEIGSLTDVGITTEYLVDFTEKLRNWNTTEEYDAAFFEEIQSQAKVYNKLASEEDENYVIYGTVDDPQFARVDSRNLIDRIWGDQRGRYDDFGEHIET</sequence>
<dbReference type="Proteomes" id="UP001597034">
    <property type="component" value="Unassembled WGS sequence"/>
</dbReference>
<dbReference type="EMBL" id="JBHUDO010000003">
    <property type="protein sequence ID" value="MFD1647136.1"/>
    <property type="molecule type" value="Genomic_DNA"/>
</dbReference>
<protein>
    <submittedName>
        <fullName evidence="2">Uncharacterized protein</fullName>
    </submittedName>
</protein>
<feature type="region of interest" description="Disordered" evidence="1">
    <location>
        <begin position="42"/>
        <end position="76"/>
    </location>
</feature>
<proteinExistence type="predicted"/>
<dbReference type="RefSeq" id="WP_256400803.1">
    <property type="nucleotide sequence ID" value="NZ_JANHJR010000003.1"/>
</dbReference>
<gene>
    <name evidence="2" type="ORF">ACFSBL_15710</name>
</gene>
<evidence type="ECO:0000313" key="2">
    <source>
        <dbReference type="EMBL" id="MFD1647136.1"/>
    </source>
</evidence>
<name>A0ABD6DLB3_9EURY</name>
<feature type="compositionally biased region" description="Low complexity" evidence="1">
    <location>
        <begin position="46"/>
        <end position="76"/>
    </location>
</feature>
<reference evidence="2 3" key="1">
    <citation type="journal article" date="2019" name="Int. J. Syst. Evol. Microbiol.">
        <title>The Global Catalogue of Microorganisms (GCM) 10K type strain sequencing project: providing services to taxonomists for standard genome sequencing and annotation.</title>
        <authorList>
            <consortium name="The Broad Institute Genomics Platform"/>
            <consortium name="The Broad Institute Genome Sequencing Center for Infectious Disease"/>
            <person name="Wu L."/>
            <person name="Ma J."/>
        </authorList>
    </citation>
    <scope>NUCLEOTIDE SEQUENCE [LARGE SCALE GENOMIC DNA]</scope>
    <source>
        <strain evidence="2 3">CGMCC 1.10390</strain>
    </source>
</reference>